<protein>
    <submittedName>
        <fullName evidence="1">Uncharacterized protein</fullName>
    </submittedName>
</protein>
<organism evidence="1">
    <name type="scientific">Anguilla anguilla</name>
    <name type="common">European freshwater eel</name>
    <name type="synonym">Muraena anguilla</name>
    <dbReference type="NCBI Taxonomy" id="7936"/>
    <lineage>
        <taxon>Eukaryota</taxon>
        <taxon>Metazoa</taxon>
        <taxon>Chordata</taxon>
        <taxon>Craniata</taxon>
        <taxon>Vertebrata</taxon>
        <taxon>Euteleostomi</taxon>
        <taxon>Actinopterygii</taxon>
        <taxon>Neopterygii</taxon>
        <taxon>Teleostei</taxon>
        <taxon>Anguilliformes</taxon>
        <taxon>Anguillidae</taxon>
        <taxon>Anguilla</taxon>
    </lineage>
</organism>
<sequence length="50" mass="5634">MYDVLRCSVRVKFKMVFFNSGDSDYLLAMGLQIAVNEPSSFLGRSAEINL</sequence>
<proteinExistence type="predicted"/>
<reference evidence="1" key="2">
    <citation type="journal article" date="2015" name="Fish Shellfish Immunol.">
        <title>Early steps in the European eel (Anguilla anguilla)-Vibrio vulnificus interaction in the gills: Role of the RtxA13 toxin.</title>
        <authorList>
            <person name="Callol A."/>
            <person name="Pajuelo D."/>
            <person name="Ebbesson L."/>
            <person name="Teles M."/>
            <person name="MacKenzie S."/>
            <person name="Amaro C."/>
        </authorList>
    </citation>
    <scope>NUCLEOTIDE SEQUENCE</scope>
</reference>
<reference evidence="1" key="1">
    <citation type="submission" date="2014-11" db="EMBL/GenBank/DDBJ databases">
        <authorList>
            <person name="Amaro Gonzalez C."/>
        </authorList>
    </citation>
    <scope>NUCLEOTIDE SEQUENCE</scope>
</reference>
<evidence type="ECO:0000313" key="1">
    <source>
        <dbReference type="EMBL" id="JAH86970.1"/>
    </source>
</evidence>
<accession>A0A0E9WBM1</accession>
<dbReference type="EMBL" id="GBXM01021607">
    <property type="protein sequence ID" value="JAH86970.1"/>
    <property type="molecule type" value="Transcribed_RNA"/>
</dbReference>
<dbReference type="AlphaFoldDB" id="A0A0E9WBM1"/>
<name>A0A0E9WBM1_ANGAN</name>